<dbReference type="EMBL" id="FWXS01000002">
    <property type="protein sequence ID" value="SMC42370.1"/>
    <property type="molecule type" value="Genomic_DNA"/>
</dbReference>
<evidence type="ECO:0000313" key="2">
    <source>
        <dbReference type="EMBL" id="SMC42370.1"/>
    </source>
</evidence>
<proteinExistence type="predicted"/>
<sequence length="136" mass="15675">MLKISKYPMTKSYKIASISYRTLLVLFTLFFLIKFLVVGIDDDNSGLWFLLFSIVTLPAITIFHSLDNENTYKTIMQFLVCILVLFSLGFLAFLAFSIFKNRDGNLLVNSIVLINIVVNVSLLFYVIQDKKYNHND</sequence>
<keyword evidence="1" id="KW-0812">Transmembrane</keyword>
<accession>A0A1W1Z1N7</accession>
<keyword evidence="1" id="KW-1133">Transmembrane helix</keyword>
<evidence type="ECO:0000256" key="1">
    <source>
        <dbReference type="SAM" id="Phobius"/>
    </source>
</evidence>
<feature type="transmembrane region" description="Helical" evidence="1">
    <location>
        <begin position="46"/>
        <end position="66"/>
    </location>
</feature>
<evidence type="ECO:0000313" key="3">
    <source>
        <dbReference type="Proteomes" id="UP000192393"/>
    </source>
</evidence>
<feature type="transmembrane region" description="Helical" evidence="1">
    <location>
        <begin position="78"/>
        <end position="99"/>
    </location>
</feature>
<keyword evidence="1" id="KW-0472">Membrane</keyword>
<gene>
    <name evidence="2" type="ORF">SAMN06296427_102117</name>
</gene>
<feature type="transmembrane region" description="Helical" evidence="1">
    <location>
        <begin position="105"/>
        <end position="127"/>
    </location>
</feature>
<feature type="transmembrane region" description="Helical" evidence="1">
    <location>
        <begin position="20"/>
        <end position="40"/>
    </location>
</feature>
<organism evidence="2 3">
    <name type="scientific">Moheibacter sediminis</name>
    <dbReference type="NCBI Taxonomy" id="1434700"/>
    <lineage>
        <taxon>Bacteria</taxon>
        <taxon>Pseudomonadati</taxon>
        <taxon>Bacteroidota</taxon>
        <taxon>Flavobacteriia</taxon>
        <taxon>Flavobacteriales</taxon>
        <taxon>Weeksellaceae</taxon>
        <taxon>Moheibacter</taxon>
    </lineage>
</organism>
<reference evidence="2 3" key="1">
    <citation type="submission" date="2017-04" db="EMBL/GenBank/DDBJ databases">
        <authorList>
            <person name="Afonso C.L."/>
            <person name="Miller P.J."/>
            <person name="Scott M.A."/>
            <person name="Spackman E."/>
            <person name="Goraichik I."/>
            <person name="Dimitrov K.M."/>
            <person name="Suarez D.L."/>
            <person name="Swayne D.E."/>
        </authorList>
    </citation>
    <scope>NUCLEOTIDE SEQUENCE [LARGE SCALE GENOMIC DNA]</scope>
    <source>
        <strain evidence="2 3">CGMCC 1.12708</strain>
    </source>
</reference>
<keyword evidence="3" id="KW-1185">Reference proteome</keyword>
<dbReference type="AlphaFoldDB" id="A0A1W1Z1N7"/>
<protein>
    <submittedName>
        <fullName evidence="2">Uncharacterized protein</fullName>
    </submittedName>
</protein>
<dbReference type="Proteomes" id="UP000192393">
    <property type="component" value="Unassembled WGS sequence"/>
</dbReference>
<name>A0A1W1Z1N7_9FLAO</name>